<protein>
    <submittedName>
        <fullName evidence="1">Uncharacterized protein</fullName>
    </submittedName>
</protein>
<comment type="caution">
    <text evidence="1">The sequence shown here is derived from an EMBL/GenBank/DDBJ whole genome shotgun (WGS) entry which is preliminary data.</text>
</comment>
<sequence length="154" mass="18062">MIRKNIRLKEEKESRYGLAYLEAQQERLGGKSLSDTIEKVLAEHDRLRTQIASQDEWIEKVYDRFRTSLDVLRIRSGYVDKNVRILMELWNNQLMGQRPKDGKENFIPTTMFKSSILEQATATVSNVITEQQIKMKERAEKKKQRESAQKAVES</sequence>
<reference evidence="1 2" key="1">
    <citation type="journal article" date="2015" name="Int. J. Syst. Evol. Microbiol.">
        <title>Sporolactobacillus shoreae sp. nov. and Sporolactobacillus spathodeae sp. nov., two spore-forming lactic acid bacteria isolated from tree barks in Thailand.</title>
        <authorList>
            <person name="Thamacharoensuk T."/>
            <person name="Kitahara M."/>
            <person name="Ohkuma M."/>
            <person name="Thongchul N."/>
            <person name="Tanasupawat S."/>
        </authorList>
    </citation>
    <scope>NUCLEOTIDE SEQUENCE [LARGE SCALE GENOMIC DNA]</scope>
    <source>
        <strain evidence="1 2">BK92</strain>
    </source>
</reference>
<evidence type="ECO:0000313" key="2">
    <source>
        <dbReference type="Proteomes" id="UP000298347"/>
    </source>
</evidence>
<accession>A0A4Z0GN81</accession>
<dbReference type="EMBL" id="SRJD01000006">
    <property type="protein sequence ID" value="TGA98590.1"/>
    <property type="molecule type" value="Genomic_DNA"/>
</dbReference>
<dbReference type="OrthoDB" id="2291391at2"/>
<name>A0A4Z0GN81_9BACL</name>
<evidence type="ECO:0000313" key="1">
    <source>
        <dbReference type="EMBL" id="TGA98590.1"/>
    </source>
</evidence>
<keyword evidence="2" id="KW-1185">Reference proteome</keyword>
<dbReference type="RefSeq" id="WP_135348069.1">
    <property type="nucleotide sequence ID" value="NZ_SRJD01000006.1"/>
</dbReference>
<gene>
    <name evidence="1" type="ORF">E4665_06930</name>
</gene>
<organism evidence="1 2">
    <name type="scientific">Sporolactobacillus shoreae</name>
    <dbReference type="NCBI Taxonomy" id="1465501"/>
    <lineage>
        <taxon>Bacteria</taxon>
        <taxon>Bacillati</taxon>
        <taxon>Bacillota</taxon>
        <taxon>Bacilli</taxon>
        <taxon>Bacillales</taxon>
        <taxon>Sporolactobacillaceae</taxon>
        <taxon>Sporolactobacillus</taxon>
    </lineage>
</organism>
<dbReference type="Proteomes" id="UP000298347">
    <property type="component" value="Unassembled WGS sequence"/>
</dbReference>
<proteinExistence type="predicted"/>
<dbReference type="AlphaFoldDB" id="A0A4Z0GN81"/>